<dbReference type="Proteomes" id="UP000278351">
    <property type="component" value="Unassembled WGS sequence"/>
</dbReference>
<evidence type="ECO:0000256" key="1">
    <source>
        <dbReference type="ARBA" id="ARBA00004442"/>
    </source>
</evidence>
<evidence type="ECO:0000256" key="4">
    <source>
        <dbReference type="ARBA" id="ARBA00023136"/>
    </source>
</evidence>
<dbReference type="Pfam" id="PF07980">
    <property type="entry name" value="SusD_RagB"/>
    <property type="match status" value="1"/>
</dbReference>
<dbReference type="InterPro" id="IPR011990">
    <property type="entry name" value="TPR-like_helical_dom_sf"/>
</dbReference>
<evidence type="ECO:0000256" key="2">
    <source>
        <dbReference type="ARBA" id="ARBA00006275"/>
    </source>
</evidence>
<dbReference type="Gene3D" id="1.25.40.390">
    <property type="match status" value="1"/>
</dbReference>
<evidence type="ECO:0000259" key="7">
    <source>
        <dbReference type="Pfam" id="PF14322"/>
    </source>
</evidence>
<comment type="similarity">
    <text evidence="2">Belongs to the SusD family.</text>
</comment>
<dbReference type="InterPro" id="IPR012944">
    <property type="entry name" value="SusD_RagB_dom"/>
</dbReference>
<dbReference type="AlphaFoldDB" id="A0A3N4QD12"/>
<dbReference type="OrthoDB" id="1080118at2"/>
<comment type="caution">
    <text evidence="8">The sequence shown here is derived from an EMBL/GenBank/DDBJ whole genome shotgun (WGS) entry which is preliminary data.</text>
</comment>
<dbReference type="GO" id="GO:0009279">
    <property type="term" value="C:cell outer membrane"/>
    <property type="evidence" value="ECO:0007669"/>
    <property type="project" value="UniProtKB-SubCell"/>
</dbReference>
<evidence type="ECO:0000313" key="9">
    <source>
        <dbReference type="Proteomes" id="UP000278351"/>
    </source>
</evidence>
<name>A0A3N4QD12_9BACT</name>
<sequence>MKAIHSYFAILSCCLATSCLGELDVKPTESVDQSVAFQTIDDLNAGVLGVYAGLGTSSITISSLMADENMLPVENSTNKGVQVFSWKQEPVIADIGQAWQNFYMVIDRANRILAEIDGVVVTGQEESRRSQLKGELLAIRAYCHFELLRHYAVDYDPASPGVPVMTVSEAGKPARVPVSKVFEQIDADLADARTLIPVSYTANTHVTALAVVAMQARSALWQQRWSLAITHAGTVIDAMPLATAAQFPDIWLDKSNAEVIWKLKREAQDAKLGDFYREGTRVMYAPAFKLMNSMNAATDIRFGAWCKDLGAGRWTVNKYIGGQPALANLADVKLFRVAEMYLIRAEAYANSGAAGLVPGTADLNALRAKRISNYVPTVFASNAALADAVMEERYKELAFEGHRYFDLRRKKAIISRIPQDAAQAPSALTLTPDMRAYYMPIPLRELQANENMTQHPKYQ</sequence>
<gene>
    <name evidence="8" type="ORF">EGT74_10200</name>
</gene>
<evidence type="ECO:0000256" key="3">
    <source>
        <dbReference type="ARBA" id="ARBA00022729"/>
    </source>
</evidence>
<keyword evidence="4" id="KW-0472">Membrane</keyword>
<keyword evidence="5" id="KW-0998">Cell outer membrane</keyword>
<keyword evidence="9" id="KW-1185">Reference proteome</keyword>
<evidence type="ECO:0000256" key="5">
    <source>
        <dbReference type="ARBA" id="ARBA00023237"/>
    </source>
</evidence>
<reference evidence="8 9" key="1">
    <citation type="submission" date="2018-11" db="EMBL/GenBank/DDBJ databases">
        <title>Chitinophaga lutea sp.nov., isolate from arsenic contaminated soil.</title>
        <authorList>
            <person name="Zong Y."/>
        </authorList>
    </citation>
    <scope>NUCLEOTIDE SEQUENCE [LARGE SCALE GENOMIC DNA]</scope>
    <source>
        <strain evidence="8 9">ZY74</strain>
    </source>
</reference>
<organism evidence="8 9">
    <name type="scientific">Chitinophaga lutea</name>
    <dbReference type="NCBI Taxonomy" id="2488634"/>
    <lineage>
        <taxon>Bacteria</taxon>
        <taxon>Pseudomonadati</taxon>
        <taxon>Bacteroidota</taxon>
        <taxon>Chitinophagia</taxon>
        <taxon>Chitinophagales</taxon>
        <taxon>Chitinophagaceae</taxon>
        <taxon>Chitinophaga</taxon>
    </lineage>
</organism>
<keyword evidence="3" id="KW-0732">Signal</keyword>
<accession>A0A3N4QD12</accession>
<proteinExistence type="inferred from homology"/>
<evidence type="ECO:0000313" key="8">
    <source>
        <dbReference type="EMBL" id="RPE13860.1"/>
    </source>
</evidence>
<dbReference type="InterPro" id="IPR033985">
    <property type="entry name" value="SusD-like_N"/>
</dbReference>
<dbReference type="SUPFAM" id="SSF48452">
    <property type="entry name" value="TPR-like"/>
    <property type="match status" value="1"/>
</dbReference>
<protein>
    <submittedName>
        <fullName evidence="8">RagB/SusD family nutrient uptake outer membrane protein</fullName>
    </submittedName>
</protein>
<feature type="domain" description="SusD-like N-terminal" evidence="7">
    <location>
        <begin position="23"/>
        <end position="218"/>
    </location>
</feature>
<comment type="subcellular location">
    <subcellularLocation>
        <location evidence="1">Cell outer membrane</location>
    </subcellularLocation>
</comment>
<feature type="domain" description="RagB/SusD" evidence="6">
    <location>
        <begin position="328"/>
        <end position="458"/>
    </location>
</feature>
<dbReference type="PROSITE" id="PS51257">
    <property type="entry name" value="PROKAR_LIPOPROTEIN"/>
    <property type="match status" value="1"/>
</dbReference>
<evidence type="ECO:0000259" key="6">
    <source>
        <dbReference type="Pfam" id="PF07980"/>
    </source>
</evidence>
<dbReference type="RefSeq" id="WP_123846372.1">
    <property type="nucleotide sequence ID" value="NZ_RPDH01000001.1"/>
</dbReference>
<dbReference type="EMBL" id="RPDH01000001">
    <property type="protein sequence ID" value="RPE13860.1"/>
    <property type="molecule type" value="Genomic_DNA"/>
</dbReference>
<dbReference type="Pfam" id="PF14322">
    <property type="entry name" value="SusD-like_3"/>
    <property type="match status" value="1"/>
</dbReference>